<protein>
    <recommendedName>
        <fullName evidence="3">Tetratricopeptide repeat protein</fullName>
    </recommendedName>
</protein>
<proteinExistence type="predicted"/>
<gene>
    <name evidence="1" type="ORF">JFL75_12785</name>
</gene>
<evidence type="ECO:0000313" key="1">
    <source>
        <dbReference type="EMBL" id="QQO07814.1"/>
    </source>
</evidence>
<dbReference type="EMBL" id="CP067089">
    <property type="protein sequence ID" value="QQO07814.1"/>
    <property type="molecule type" value="Genomic_DNA"/>
</dbReference>
<organism evidence="1 2">
    <name type="scientific">Breznakiella homolactica</name>
    <dbReference type="NCBI Taxonomy" id="2798577"/>
    <lineage>
        <taxon>Bacteria</taxon>
        <taxon>Pseudomonadati</taxon>
        <taxon>Spirochaetota</taxon>
        <taxon>Spirochaetia</taxon>
        <taxon>Spirochaetales</taxon>
        <taxon>Breznakiellaceae</taxon>
        <taxon>Breznakiella</taxon>
    </lineage>
</organism>
<dbReference type="RefSeq" id="WP_215625120.1">
    <property type="nucleotide sequence ID" value="NZ_CP067089.2"/>
</dbReference>
<sequence length="353" mass="40187">MNSRNDLSALYSYAAAYQFAEFSRVCTKLISSLPDNELLDAYLMRAQIKLFASDETFKEDLEKAAAIQAEPRFPCLSRQWLSDSPNRFIVFNNEPGEVQKFLQMLPDAEKKLGNWFGTAGVCMVRQILSGILYFSGQFSEAIRAAREQQDMDPENHTNRILSQGILFRSYLAAGIPEKAEEAMLEMVRLSNEYPECVKPYQAIRTWANMTTGWSGDAPRFFNNFQGKTMPVLDDRQAGIQKGFGRASTLETPFVEYAKASYTQFYTIRQYYVDIFHVLYWFHTGNLYQTSSHLLNVSHTALASGLIMPFVECGGHIMPVLQHLRDHGSCSPELLARVVSLTEEFEESINTYRA</sequence>
<dbReference type="Proteomes" id="UP000595917">
    <property type="component" value="Chromosome"/>
</dbReference>
<evidence type="ECO:0000313" key="2">
    <source>
        <dbReference type="Proteomes" id="UP000595917"/>
    </source>
</evidence>
<name>A0A7T7XK00_9SPIR</name>
<reference evidence="1" key="1">
    <citation type="submission" date="2021-01" db="EMBL/GenBank/DDBJ databases">
        <title>Description of Breznakiella homolactica.</title>
        <authorList>
            <person name="Song Y."/>
            <person name="Brune A."/>
        </authorList>
    </citation>
    <scope>NUCLEOTIDE SEQUENCE</scope>
    <source>
        <strain evidence="1">RmG30</strain>
    </source>
</reference>
<dbReference type="AlphaFoldDB" id="A0A7T7XK00"/>
<accession>A0A7T7XK00</accession>
<dbReference type="KEGG" id="bhc:JFL75_12785"/>
<keyword evidence="2" id="KW-1185">Reference proteome</keyword>
<evidence type="ECO:0008006" key="3">
    <source>
        <dbReference type="Google" id="ProtNLM"/>
    </source>
</evidence>